<dbReference type="PANTHER" id="PTHR34218:SF3">
    <property type="entry name" value="ACYL-HOMOSERINE LACTONE ACYLASE PVDQ"/>
    <property type="match status" value="1"/>
</dbReference>
<dbReference type="Gene3D" id="1.10.1400.10">
    <property type="match status" value="1"/>
</dbReference>
<dbReference type="InterPro" id="IPR002692">
    <property type="entry name" value="S45"/>
</dbReference>
<keyword evidence="6" id="KW-1185">Reference proteome</keyword>
<dbReference type="Gene3D" id="3.60.20.10">
    <property type="entry name" value="Glutamine Phosphoribosylpyrophosphate, subunit 1, domain 1"/>
    <property type="match status" value="1"/>
</dbReference>
<dbReference type="InterPro" id="IPR014395">
    <property type="entry name" value="Pen/GL7ACA/AHL_acylase"/>
</dbReference>
<accession>A0ABU7RW59</accession>
<evidence type="ECO:0000256" key="3">
    <source>
        <dbReference type="ARBA" id="ARBA00022801"/>
    </source>
</evidence>
<gene>
    <name evidence="5" type="ORF">V1633_19905</name>
</gene>
<comment type="caution">
    <text evidence="5">The sequence shown here is derived from an EMBL/GenBank/DDBJ whole genome shotgun (WGS) entry which is preliminary data.</text>
</comment>
<dbReference type="InterPro" id="IPR043147">
    <property type="entry name" value="Penicillin_amidase_A-knob"/>
</dbReference>
<evidence type="ECO:0000256" key="1">
    <source>
        <dbReference type="ARBA" id="ARBA00006586"/>
    </source>
</evidence>
<evidence type="ECO:0000256" key="4">
    <source>
        <dbReference type="ARBA" id="ARBA00023145"/>
    </source>
</evidence>
<dbReference type="PANTHER" id="PTHR34218">
    <property type="entry name" value="PEPTIDASE S45 PENICILLIN AMIDASE"/>
    <property type="match status" value="1"/>
</dbReference>
<name>A0ABU7RW59_9ACTN</name>
<organism evidence="5 6">
    <name type="scientific">Plantactinospora sonchi</name>
    <dbReference type="NCBI Taxonomy" id="1544735"/>
    <lineage>
        <taxon>Bacteria</taxon>
        <taxon>Bacillati</taxon>
        <taxon>Actinomycetota</taxon>
        <taxon>Actinomycetes</taxon>
        <taxon>Micromonosporales</taxon>
        <taxon>Micromonosporaceae</taxon>
        <taxon>Plantactinospora</taxon>
    </lineage>
</organism>
<evidence type="ECO:0000313" key="6">
    <source>
        <dbReference type="Proteomes" id="UP001332243"/>
    </source>
</evidence>
<dbReference type="InterPro" id="IPR023343">
    <property type="entry name" value="Penicillin_amidase_dom1"/>
</dbReference>
<keyword evidence="4" id="KW-0865">Zymogen</keyword>
<protein>
    <submittedName>
        <fullName evidence="5">Penicillin acylase family protein</fullName>
    </submittedName>
</protein>
<dbReference type="Gene3D" id="1.10.439.10">
    <property type="entry name" value="Penicillin Amidohydrolase, domain 1"/>
    <property type="match status" value="1"/>
</dbReference>
<dbReference type="SUPFAM" id="SSF56235">
    <property type="entry name" value="N-terminal nucleophile aminohydrolases (Ntn hydrolases)"/>
    <property type="match status" value="1"/>
</dbReference>
<evidence type="ECO:0000256" key="2">
    <source>
        <dbReference type="ARBA" id="ARBA00022729"/>
    </source>
</evidence>
<sequence length="752" mass="83799">MDHTQETGLSRRRILGGAAGLAAGAAVVTAGLPSGVASAAPARHGGKNTPELARWRKQAARVTITRDDWGIPHVVGKTDADAVFGMMYAQAEDDFNRIERNYLVSLGRLAEAEGETAIWQDLRQRLFIDPGLLKREYAKCPTWLRTLMQAWADGLNYYLATHPEVRPRVLTRFEPWMPLSFSEGSIGGDIERVVLTQLEAFYTNRSIEMTDEERGLVFREPSGSNGIAIAPSHTRDGHALLLINPHTSFFFRSEQHVTSDEGLDVYGAATWGQFFIYQGFNSDAGWMHTSSGVDNVDEFAETIVTKADGSHFYRYGDKLRPVTTKTITLSYRTADGGQAKRSFTTLATHHGPIVREADGKWIAFALMNKPVEALQQSYLRTKARDYAGFRRVSDFKANSSNNTLFADSKGGIAFLMPQFMPIRDDRFDYRRPVDGSDPATDWRGLHSLASLPQAVNPRNGWTFNTNNWPWTAAGPDSPDAADYPRYFDQAGENPRGPQAIRVLTARRRFTPQTLIEAAFDRYLTAFARLVPQLLAAWDTLPESDQRKAALADPIALLRGWDYRWAADSTATSLAVFWGEALWAPLSQAARDAGMSMWDYLAERATDAQRLTALGEATARLTQDFGSWQVPWGEINRFQRNDGAITQTFDDNKPSSPVPFTSAQWGSLASFGARRYPGTKRYYGTSGNSFVAVVEFGPRVRAWAVTAGGASGHPDSPHFDDQVERYASGNLRPVYFYPEDLRGHVERRYRPGL</sequence>
<dbReference type="InterPro" id="IPR043146">
    <property type="entry name" value="Penicillin_amidase_N_B-knob"/>
</dbReference>
<comment type="similarity">
    <text evidence="1">Belongs to the peptidase S45 family.</text>
</comment>
<dbReference type="InterPro" id="IPR006311">
    <property type="entry name" value="TAT_signal"/>
</dbReference>
<dbReference type="Gene3D" id="2.30.120.10">
    <property type="match status" value="1"/>
</dbReference>
<dbReference type="Pfam" id="PF01804">
    <property type="entry name" value="Penicil_amidase"/>
    <property type="match status" value="1"/>
</dbReference>
<dbReference type="RefSeq" id="WP_331215857.1">
    <property type="nucleotide sequence ID" value="NZ_JAZGQK010000016.1"/>
</dbReference>
<proteinExistence type="inferred from homology"/>
<keyword evidence="2" id="KW-0732">Signal</keyword>
<dbReference type="InterPro" id="IPR029055">
    <property type="entry name" value="Ntn_hydrolases_N"/>
</dbReference>
<dbReference type="PIRSF" id="PIRSF001227">
    <property type="entry name" value="Pen_acylase"/>
    <property type="match status" value="1"/>
</dbReference>
<dbReference type="PROSITE" id="PS51318">
    <property type="entry name" value="TAT"/>
    <property type="match status" value="1"/>
</dbReference>
<evidence type="ECO:0000313" key="5">
    <source>
        <dbReference type="EMBL" id="MEE6260753.1"/>
    </source>
</evidence>
<dbReference type="Proteomes" id="UP001332243">
    <property type="component" value="Unassembled WGS sequence"/>
</dbReference>
<reference evidence="5 6" key="1">
    <citation type="submission" date="2024-01" db="EMBL/GenBank/DDBJ databases">
        <title>Genome insights into Plantactinospora sonchi sp. nov.</title>
        <authorList>
            <person name="Wang L."/>
        </authorList>
    </citation>
    <scope>NUCLEOTIDE SEQUENCE [LARGE SCALE GENOMIC DNA]</scope>
    <source>
        <strain evidence="5 6">NEAU-QY2</strain>
    </source>
</reference>
<keyword evidence="3" id="KW-0378">Hydrolase</keyword>
<dbReference type="EMBL" id="JAZGQK010000016">
    <property type="protein sequence ID" value="MEE6260753.1"/>
    <property type="molecule type" value="Genomic_DNA"/>
</dbReference>